<dbReference type="EMBL" id="FPHF01000076">
    <property type="protein sequence ID" value="SFV64423.1"/>
    <property type="molecule type" value="Genomic_DNA"/>
</dbReference>
<name>A0A1W1CFF4_9ZZZZ</name>
<gene>
    <name evidence="1" type="ORF">MNB_SM-4-1162</name>
</gene>
<reference evidence="1" key="1">
    <citation type="submission" date="2016-10" db="EMBL/GenBank/DDBJ databases">
        <authorList>
            <person name="de Groot N.N."/>
        </authorList>
    </citation>
    <scope>NUCLEOTIDE SEQUENCE</scope>
</reference>
<protein>
    <submittedName>
        <fullName evidence="1">Uncharacterized protein</fullName>
    </submittedName>
</protein>
<organism evidence="1">
    <name type="scientific">hydrothermal vent metagenome</name>
    <dbReference type="NCBI Taxonomy" id="652676"/>
    <lineage>
        <taxon>unclassified sequences</taxon>
        <taxon>metagenomes</taxon>
        <taxon>ecological metagenomes</taxon>
    </lineage>
</organism>
<evidence type="ECO:0000313" key="1">
    <source>
        <dbReference type="EMBL" id="SFV64423.1"/>
    </source>
</evidence>
<proteinExistence type="predicted"/>
<dbReference type="AlphaFoldDB" id="A0A1W1CFF4"/>
<sequence length="398" mass="46967">MQTQIEKLKEQLDLEFKEHSNDYYTNNFEDNEEYQLQIKDYDDYINSVDIDQIDIKWLVDLSNLHQEYSIFKNEKGQKKEALKHLSISTQYGYLALEYGSKACGCFKDKNPFIIQNKAVFLMSNILLTSNIEEFETVANHLIDSLNGKSCIIKKGYKQSSISWMILQMTSMYLNKPIKLHKSLQAKLELPLKDIVQHFETDDIIQVERLIYLMCDMHIYISNQSYEVHYEKQYAEDGDILGLKYKELFIVGLYQLPFEVLVWLKLRELKGLKNPKEFTHPLMSTNIVKMYLDIKEPLQKPEMLSYVKALIQKIKENCPEFKEQQIQDQAKENLTPLTQEKIAPKTGKYQAILPSGHPQEQDIKLNPFAFHRYNKDDSYIYEDLEEYPLELISWVYLGE</sequence>
<accession>A0A1W1CFF4</accession>